<dbReference type="PANTHER" id="PTHR42830">
    <property type="entry name" value="OSMOTICALLY INDUCIBLE FAMILY PROTEIN"/>
    <property type="match status" value="1"/>
</dbReference>
<proteinExistence type="predicted"/>
<dbReference type="PANTHER" id="PTHR42830:SF1">
    <property type="entry name" value="OSMOTICALLY INDUCIBLE FAMILY PROTEIN"/>
    <property type="match status" value="1"/>
</dbReference>
<dbReference type="KEGG" id="srub:C2R22_08160"/>
<dbReference type="OrthoDB" id="285111at2157"/>
<dbReference type="InterPro" id="IPR015946">
    <property type="entry name" value="KH_dom-like_a/b"/>
</dbReference>
<dbReference type="Pfam" id="PF02566">
    <property type="entry name" value="OsmC"/>
    <property type="match status" value="1"/>
</dbReference>
<dbReference type="GO" id="GO:0006979">
    <property type="term" value="P:response to oxidative stress"/>
    <property type="evidence" value="ECO:0007669"/>
    <property type="project" value="InterPro"/>
</dbReference>
<dbReference type="Proteomes" id="UP000236584">
    <property type="component" value="Chromosome"/>
</dbReference>
<name>A0A2I8VI80_9EURY</name>
<dbReference type="EMBL" id="CP026309">
    <property type="protein sequence ID" value="AUV81631.1"/>
    <property type="molecule type" value="Genomic_DNA"/>
</dbReference>
<dbReference type="InterPro" id="IPR036102">
    <property type="entry name" value="OsmC/Ohrsf"/>
</dbReference>
<protein>
    <submittedName>
        <fullName evidence="1">Peroxiredoxin</fullName>
    </submittedName>
</protein>
<dbReference type="GeneID" id="35592056"/>
<reference evidence="1 2" key="1">
    <citation type="submission" date="2018-01" db="EMBL/GenBank/DDBJ databases">
        <title>Complete genome sequence of Salinigranum rubrum GX10T, an extremely halophilic archaeon isolated from a marine solar saltern.</title>
        <authorList>
            <person name="Han S."/>
        </authorList>
    </citation>
    <scope>NUCLEOTIDE SEQUENCE [LARGE SCALE GENOMIC DNA]</scope>
    <source>
        <strain evidence="1 2">GX10</strain>
    </source>
</reference>
<keyword evidence="2" id="KW-1185">Reference proteome</keyword>
<evidence type="ECO:0000313" key="1">
    <source>
        <dbReference type="EMBL" id="AUV81631.1"/>
    </source>
</evidence>
<dbReference type="NCBIfam" id="TIGR03562">
    <property type="entry name" value="osmo_induc_OsmC"/>
    <property type="match status" value="1"/>
</dbReference>
<dbReference type="SUPFAM" id="SSF82784">
    <property type="entry name" value="OsmC-like"/>
    <property type="match status" value="1"/>
</dbReference>
<organism evidence="1 2">
    <name type="scientific">Salinigranum rubrum</name>
    <dbReference type="NCBI Taxonomy" id="755307"/>
    <lineage>
        <taxon>Archaea</taxon>
        <taxon>Methanobacteriati</taxon>
        <taxon>Methanobacteriota</taxon>
        <taxon>Stenosarchaea group</taxon>
        <taxon>Halobacteria</taxon>
        <taxon>Halobacteriales</taxon>
        <taxon>Haloferacaceae</taxon>
        <taxon>Salinigranum</taxon>
    </lineage>
</organism>
<dbReference type="Gene3D" id="3.30.300.20">
    <property type="match status" value="1"/>
</dbReference>
<dbReference type="GO" id="GO:0004601">
    <property type="term" value="F:peroxidase activity"/>
    <property type="evidence" value="ECO:0007669"/>
    <property type="project" value="InterPro"/>
</dbReference>
<dbReference type="RefSeq" id="WP_103425319.1">
    <property type="nucleotide sequence ID" value="NZ_CP026309.1"/>
</dbReference>
<dbReference type="InterPro" id="IPR019904">
    <property type="entry name" value="Peroxiredoxin_OsmC"/>
</dbReference>
<dbReference type="InterPro" id="IPR052707">
    <property type="entry name" value="OsmC_Ohr_Peroxiredoxin"/>
</dbReference>
<dbReference type="InterPro" id="IPR003718">
    <property type="entry name" value="OsmC/Ohr_fam"/>
</dbReference>
<gene>
    <name evidence="1" type="ORF">C2R22_08160</name>
</gene>
<accession>A0A2I8VI80</accession>
<sequence>MPTRSSDATWEGDLKDGEGHLSLGSGAFEGSYSFVSRFEDGEGTNPEELIGAAHAGCFSMALANELASDGHEPERVHTTANVHLDTESGTIDTIELVVEASVPGIDAETFMEYAEGAKENCPVSRVLAGAEISLDATLV</sequence>
<evidence type="ECO:0000313" key="2">
    <source>
        <dbReference type="Proteomes" id="UP000236584"/>
    </source>
</evidence>
<dbReference type="AlphaFoldDB" id="A0A2I8VI80"/>